<gene>
    <name evidence="1" type="ORF">Acr_00g0000110</name>
    <name evidence="2" type="ORF">Acr_00g0001760</name>
    <name evidence="3" type="ORF">Acr_00g0004070</name>
</gene>
<keyword evidence="4" id="KW-1185">Reference proteome</keyword>
<comment type="caution">
    <text evidence="1">The sequence shown here is derived from an EMBL/GenBank/DDBJ whole genome shotgun (WGS) entry which is preliminary data.</text>
</comment>
<reference evidence="4" key="1">
    <citation type="submission" date="2019-07" db="EMBL/GenBank/DDBJ databases">
        <title>De Novo Assembly of kiwifruit Actinidia rufa.</title>
        <authorList>
            <person name="Sugita-Konishi S."/>
            <person name="Sato K."/>
            <person name="Mori E."/>
            <person name="Abe Y."/>
            <person name="Kisaki G."/>
            <person name="Hamano K."/>
            <person name="Suezawa K."/>
            <person name="Otani M."/>
            <person name="Fukuda T."/>
            <person name="Manabe T."/>
            <person name="Gomi K."/>
            <person name="Tabuchi M."/>
            <person name="Akimitsu K."/>
            <person name="Kataoka I."/>
        </authorList>
    </citation>
    <scope>NUCLEOTIDE SEQUENCE [LARGE SCALE GENOMIC DNA]</scope>
    <source>
        <strain evidence="4">cv. Fuchu</strain>
    </source>
</reference>
<evidence type="ECO:0000313" key="4">
    <source>
        <dbReference type="Proteomes" id="UP000585474"/>
    </source>
</evidence>
<proteinExistence type="predicted"/>
<protein>
    <submittedName>
        <fullName evidence="1">Uncharacterized protein</fullName>
    </submittedName>
</protein>
<name>A0A7J0D638_9ERIC</name>
<dbReference type="EMBL" id="BJWL01000042">
    <property type="protein sequence ID" value="GFS28425.1"/>
    <property type="molecule type" value="Genomic_DNA"/>
</dbReference>
<dbReference type="EMBL" id="BJWL01000034">
    <property type="protein sequence ID" value="GFS28117.1"/>
    <property type="molecule type" value="Genomic_DNA"/>
</dbReference>
<dbReference type="AlphaFoldDB" id="A0A7J0D638"/>
<evidence type="ECO:0000313" key="1">
    <source>
        <dbReference type="EMBL" id="GFS28117.1"/>
    </source>
</evidence>
<reference evidence="1" key="2">
    <citation type="submission" date="2020-08" db="EMBL/GenBank/DDBJ databases">
        <title>De Novo Assembly of kiwifruit Actinidia rufa.</title>
        <authorList>
            <person name="Sugita-Konishi S."/>
            <person name="Sato K."/>
            <person name="Mori E."/>
            <person name="Abe Y."/>
            <person name="Kisaki G."/>
            <person name="Hamano K."/>
            <person name="Suezawa K."/>
            <person name="Otani M."/>
            <person name="Fukuda T."/>
            <person name="Manabe T."/>
            <person name="Gomi K."/>
            <person name="Tabuchi M."/>
            <person name="Akimitsu K."/>
            <person name="Kataoka I."/>
        </authorList>
    </citation>
    <scope>NUCLEOTIDE SEQUENCE</scope>
    <source>
        <strain evidence="4">cv. Fuchu</strain>
        <strain evidence="1">Fuchu</strain>
    </source>
</reference>
<sequence>MNWFISRFCLLIPYPMGTGHRHSSLHPGLPSFSYRKVFSDVLNPRVRCVKQESRRGAHSGLRSGFDPFLHSIQSRNRPESGSLPVEGARVWMCDVRVRAYLFIGSLTEHSEEREVEATKGVAFLFESCLNLDARIKEGKRSESNWGLGINYRERRFDFAGME</sequence>
<evidence type="ECO:0000313" key="2">
    <source>
        <dbReference type="EMBL" id="GFS28425.1"/>
    </source>
</evidence>
<dbReference type="Proteomes" id="UP000585474">
    <property type="component" value="Unassembled WGS sequence"/>
</dbReference>
<accession>A0A7J0D638</accession>
<dbReference type="EMBL" id="BJWL01000055">
    <property type="protein sequence ID" value="GFS28819.1"/>
    <property type="molecule type" value="Genomic_DNA"/>
</dbReference>
<evidence type="ECO:0000313" key="3">
    <source>
        <dbReference type="EMBL" id="GFS28819.1"/>
    </source>
</evidence>
<organism evidence="1 4">
    <name type="scientific">Actinidia rufa</name>
    <dbReference type="NCBI Taxonomy" id="165716"/>
    <lineage>
        <taxon>Eukaryota</taxon>
        <taxon>Viridiplantae</taxon>
        <taxon>Streptophyta</taxon>
        <taxon>Embryophyta</taxon>
        <taxon>Tracheophyta</taxon>
        <taxon>Spermatophyta</taxon>
        <taxon>Magnoliopsida</taxon>
        <taxon>eudicotyledons</taxon>
        <taxon>Gunneridae</taxon>
        <taxon>Pentapetalae</taxon>
        <taxon>asterids</taxon>
        <taxon>Ericales</taxon>
        <taxon>Actinidiaceae</taxon>
        <taxon>Actinidia</taxon>
    </lineage>
</organism>